<dbReference type="GeneID" id="85227952"/>
<accession>A0AAF0F649</accession>
<reference evidence="2" key="1">
    <citation type="submission" date="2023-03" db="EMBL/GenBank/DDBJ databases">
        <title>Mating type loci evolution in Malassezia.</title>
        <authorList>
            <person name="Coelho M.A."/>
        </authorList>
    </citation>
    <scope>NUCLEOTIDE SEQUENCE</scope>
    <source>
        <strain evidence="2">CBS 9431</strain>
    </source>
</reference>
<protein>
    <submittedName>
        <fullName evidence="2">Uncharacterized protein</fullName>
    </submittedName>
</protein>
<name>A0AAF0F649_9BASI</name>
<keyword evidence="3" id="KW-1185">Reference proteome</keyword>
<proteinExistence type="predicted"/>
<feature type="region of interest" description="Disordered" evidence="1">
    <location>
        <begin position="372"/>
        <end position="396"/>
    </location>
</feature>
<gene>
    <name evidence="2" type="ORF">MJAP1_004301</name>
</gene>
<evidence type="ECO:0000313" key="2">
    <source>
        <dbReference type="EMBL" id="WFD41304.1"/>
    </source>
</evidence>
<evidence type="ECO:0000313" key="3">
    <source>
        <dbReference type="Proteomes" id="UP001217754"/>
    </source>
</evidence>
<evidence type="ECO:0000256" key="1">
    <source>
        <dbReference type="SAM" id="MobiDB-lite"/>
    </source>
</evidence>
<sequence>MASDTRPGVRDRGLSTAASKLMFPPLHQADDPRFHNPILQHPLLDCEQLPIPTLDGEVVQVPEHLLPLSEDLDTDTLPIEQHPSYPFGNPFFIHHAPHTLQPAGSSQPKLDPRVHSKLSMHTPSDAARDDALSCVASGTASAQAAVEAKRRGADADADAAAGPSSYTLQPDGSVVLAPHLQMRAQVMTVPQPPTWPFRHYGPGPSARPYAALFRSGWPGESAPEVSIWADFALETLVPRPRPDSYTLPSSLQHPYAQGERSERRARPSEIPAALGMETAETDHLWLDDPTDISGSLSDHGLDEDAASWTASAIAAMCNTEIAQPDELFSDGLAPKPSRLFSPAPRARQTSSAWMQEGHDFCHTLLSVYARKQRSTQTKRRREHAASPGDVYESRKKHRIDGVPLAMDLGPPTDGDRWVWGVSDALER</sequence>
<dbReference type="EMBL" id="CP119966">
    <property type="protein sequence ID" value="WFD41304.1"/>
    <property type="molecule type" value="Genomic_DNA"/>
</dbReference>
<dbReference type="AlphaFoldDB" id="A0AAF0F649"/>
<feature type="compositionally biased region" description="Basic residues" evidence="1">
    <location>
        <begin position="372"/>
        <end position="382"/>
    </location>
</feature>
<feature type="region of interest" description="Disordered" evidence="1">
    <location>
        <begin position="243"/>
        <end position="267"/>
    </location>
</feature>
<dbReference type="Proteomes" id="UP001217754">
    <property type="component" value="Chromosome 9"/>
</dbReference>
<feature type="region of interest" description="Disordered" evidence="1">
    <location>
        <begin position="99"/>
        <end position="126"/>
    </location>
</feature>
<organism evidence="2 3">
    <name type="scientific">Malassezia japonica</name>
    <dbReference type="NCBI Taxonomy" id="223818"/>
    <lineage>
        <taxon>Eukaryota</taxon>
        <taxon>Fungi</taxon>
        <taxon>Dikarya</taxon>
        <taxon>Basidiomycota</taxon>
        <taxon>Ustilaginomycotina</taxon>
        <taxon>Malasseziomycetes</taxon>
        <taxon>Malasseziales</taxon>
        <taxon>Malasseziaceae</taxon>
        <taxon>Malassezia</taxon>
    </lineage>
</organism>
<dbReference type="RefSeq" id="XP_060124201.1">
    <property type="nucleotide sequence ID" value="XM_060268218.1"/>
</dbReference>